<name>A0A2L2T4R8_9HYPO</name>
<evidence type="ECO:0000256" key="3">
    <source>
        <dbReference type="ARBA" id="ARBA00022989"/>
    </source>
</evidence>
<proteinExistence type="predicted"/>
<dbReference type="GO" id="GO:0012505">
    <property type="term" value="C:endomembrane system"/>
    <property type="evidence" value="ECO:0007669"/>
    <property type="project" value="UniProtKB-SubCell"/>
</dbReference>
<sequence length="199" mass="22037">MTSRDANIDGEDLTVHACCAPIQNLARPIDFSELEYVTPECLPYTGSGPVSYDICSDEDERPFFHWPIFGPLLVENESSDARDHCANERTFLSYLRLSVYMAIVSVAITLSFHLKNEASPLELRMAKPLGTIFWALSVMTLVAGMANYIRTVNKYSKRAAIVQIGWKTHAVFSLTAVSIIGTCIILLVIAKVRDSSSNS</sequence>
<evidence type="ECO:0000313" key="7">
    <source>
        <dbReference type="EMBL" id="CEI40289.1"/>
    </source>
</evidence>
<evidence type="ECO:0000256" key="2">
    <source>
        <dbReference type="ARBA" id="ARBA00022692"/>
    </source>
</evidence>
<evidence type="ECO:0000313" key="8">
    <source>
        <dbReference type="Proteomes" id="UP000245910"/>
    </source>
</evidence>
<feature type="domain" description="DUF202" evidence="6">
    <location>
        <begin position="82"/>
        <end position="153"/>
    </location>
</feature>
<keyword evidence="8" id="KW-1185">Reference proteome</keyword>
<feature type="transmembrane region" description="Helical" evidence="5">
    <location>
        <begin position="132"/>
        <end position="149"/>
    </location>
</feature>
<keyword evidence="2 5" id="KW-0812">Transmembrane</keyword>
<dbReference type="EMBL" id="LN649232">
    <property type="protein sequence ID" value="CEI40289.1"/>
    <property type="molecule type" value="Genomic_DNA"/>
</dbReference>
<dbReference type="Proteomes" id="UP000245910">
    <property type="component" value="Chromosome IIII"/>
</dbReference>
<dbReference type="AlphaFoldDB" id="A0A2L2T4R8"/>
<feature type="transmembrane region" description="Helical" evidence="5">
    <location>
        <begin position="91"/>
        <end position="112"/>
    </location>
</feature>
<organism evidence="7 8">
    <name type="scientific">Fusarium venenatum</name>
    <dbReference type="NCBI Taxonomy" id="56646"/>
    <lineage>
        <taxon>Eukaryota</taxon>
        <taxon>Fungi</taxon>
        <taxon>Dikarya</taxon>
        <taxon>Ascomycota</taxon>
        <taxon>Pezizomycotina</taxon>
        <taxon>Sordariomycetes</taxon>
        <taxon>Hypocreomycetidae</taxon>
        <taxon>Hypocreales</taxon>
        <taxon>Nectriaceae</taxon>
        <taxon>Fusarium</taxon>
    </lineage>
</organism>
<evidence type="ECO:0000256" key="4">
    <source>
        <dbReference type="ARBA" id="ARBA00023136"/>
    </source>
</evidence>
<reference evidence="8" key="1">
    <citation type="submission" date="2014-10" db="EMBL/GenBank/DDBJ databases">
        <authorList>
            <person name="King R."/>
        </authorList>
    </citation>
    <scope>NUCLEOTIDE SEQUENCE [LARGE SCALE GENOMIC DNA]</scope>
    <source>
        <strain evidence="8">A3/5</strain>
    </source>
</reference>
<protein>
    <recommendedName>
        <fullName evidence="6">DUF202 domain-containing protein</fullName>
    </recommendedName>
</protein>
<feature type="transmembrane region" description="Helical" evidence="5">
    <location>
        <begin position="170"/>
        <end position="190"/>
    </location>
</feature>
<evidence type="ECO:0000256" key="5">
    <source>
        <dbReference type="SAM" id="Phobius"/>
    </source>
</evidence>
<dbReference type="Pfam" id="PF02656">
    <property type="entry name" value="DUF202"/>
    <property type="match status" value="1"/>
</dbReference>
<evidence type="ECO:0000259" key="6">
    <source>
        <dbReference type="Pfam" id="PF02656"/>
    </source>
</evidence>
<keyword evidence="4 5" id="KW-0472">Membrane</keyword>
<dbReference type="PANTHER" id="PTHR34187">
    <property type="entry name" value="FGR18P"/>
    <property type="match status" value="1"/>
</dbReference>
<evidence type="ECO:0000256" key="1">
    <source>
        <dbReference type="ARBA" id="ARBA00004127"/>
    </source>
</evidence>
<comment type="subcellular location">
    <subcellularLocation>
        <location evidence="1">Endomembrane system</location>
        <topology evidence="1">Multi-pass membrane protein</topology>
    </subcellularLocation>
</comment>
<keyword evidence="3 5" id="KW-1133">Transmembrane helix</keyword>
<dbReference type="InterPro" id="IPR003807">
    <property type="entry name" value="DUF202"/>
</dbReference>
<dbReference type="PANTHER" id="PTHR34187:SF3">
    <property type="entry name" value="DUF DOMAIN PROTEIN (AFU_ORTHOLOGUE AFUA_6G11150)"/>
    <property type="match status" value="1"/>
</dbReference>
<dbReference type="InterPro" id="IPR052053">
    <property type="entry name" value="IM_YidH-like"/>
</dbReference>
<accession>A0A2L2T4R8</accession>